<keyword evidence="6" id="KW-0809">Transit peptide</keyword>
<dbReference type="InterPro" id="IPR020843">
    <property type="entry name" value="ER"/>
</dbReference>
<evidence type="ECO:0000256" key="5">
    <source>
        <dbReference type="ARBA" id="ARBA00022857"/>
    </source>
</evidence>
<name>A0A914EKC1_9BILA</name>
<reference evidence="16" key="1">
    <citation type="submission" date="2022-11" db="UniProtKB">
        <authorList>
            <consortium name="WormBaseParasite"/>
        </authorList>
    </citation>
    <scope>IDENTIFICATION</scope>
</reference>
<proteinExistence type="inferred from homology"/>
<dbReference type="PANTHER" id="PTHR43981:SF1">
    <property type="entry name" value="ENOYL-[ACYL-CARRIER-PROTEIN] REDUCTASE, MITOCHONDRIAL"/>
    <property type="match status" value="1"/>
</dbReference>
<dbReference type="PANTHER" id="PTHR43981">
    <property type="entry name" value="ENOYL-[ACYL-CARRIER-PROTEIN] REDUCTASE, MITOCHONDRIAL"/>
    <property type="match status" value="1"/>
</dbReference>
<keyword evidence="5" id="KW-0521">NADP</keyword>
<keyword evidence="10" id="KW-0275">Fatty acid biosynthesis</keyword>
<evidence type="ECO:0000256" key="10">
    <source>
        <dbReference type="ARBA" id="ARBA00023160"/>
    </source>
</evidence>
<sequence>MTKIWSRCIQYSKYGPPKEVLTLGKIQVDTNLSSNQVLVKWLASPINPLDINKIEGHYPVPPDFPIIGGSEVIGEVERVGSDVKSLKPGDAVVSLGMTQTCWSEYAVIDETLLLKIDKRIDLVSAATLLINPPTAYVMLKEYVDLNPGDFIIQNASNSGVGRSVIQLAKAFGLKSINLVRNRPNIQDLKNELHQLGADYVFTEEEFRANSRTFLKSLDTPIRLALNGVGGKSCLAISNALGSGGTLVTYGGMGKQPHEISTSGFVFKNIKAEGIAITLWLNQESQENVQK</sequence>
<dbReference type="WBParaSite" id="ACRNAN_scaffold8351.g29767.t1">
    <property type="protein sequence ID" value="ACRNAN_scaffold8351.g29767.t1"/>
    <property type="gene ID" value="ACRNAN_scaffold8351.g29767"/>
</dbReference>
<comment type="similarity">
    <text evidence="2">Belongs to the zinc-containing alcohol dehydrogenase family. Quinone oxidoreductase subfamily.</text>
</comment>
<evidence type="ECO:0000256" key="3">
    <source>
        <dbReference type="ARBA" id="ARBA00022516"/>
    </source>
</evidence>
<evidence type="ECO:0000256" key="9">
    <source>
        <dbReference type="ARBA" id="ARBA00023128"/>
    </source>
</evidence>
<dbReference type="AlphaFoldDB" id="A0A914EKC1"/>
<keyword evidence="4" id="KW-0276">Fatty acid metabolism</keyword>
<evidence type="ECO:0000259" key="14">
    <source>
        <dbReference type="SMART" id="SM00829"/>
    </source>
</evidence>
<protein>
    <recommendedName>
        <fullName evidence="12">Enoyl-[acyl-carrier-protein] reductase, mitochondrial</fullName>
        <ecNumber evidence="11">1.3.1.104</ecNumber>
    </recommendedName>
    <alternativeName>
        <fullName evidence="13">2-enoyl thioester reductase</fullName>
    </alternativeName>
</protein>
<evidence type="ECO:0000256" key="4">
    <source>
        <dbReference type="ARBA" id="ARBA00022832"/>
    </source>
</evidence>
<evidence type="ECO:0000256" key="6">
    <source>
        <dbReference type="ARBA" id="ARBA00022946"/>
    </source>
</evidence>
<dbReference type="Pfam" id="PF00107">
    <property type="entry name" value="ADH_zinc_N"/>
    <property type="match status" value="1"/>
</dbReference>
<evidence type="ECO:0000256" key="7">
    <source>
        <dbReference type="ARBA" id="ARBA00023002"/>
    </source>
</evidence>
<keyword evidence="8" id="KW-0443">Lipid metabolism</keyword>
<comment type="subcellular location">
    <subcellularLocation>
        <location evidence="1">Mitochondrion</location>
    </subcellularLocation>
</comment>
<evidence type="ECO:0000256" key="12">
    <source>
        <dbReference type="ARBA" id="ARBA00041058"/>
    </source>
</evidence>
<dbReference type="InterPro" id="IPR011032">
    <property type="entry name" value="GroES-like_sf"/>
</dbReference>
<dbReference type="GO" id="GO:0141148">
    <property type="term" value="F:enoyl-[acyl-carrier-protein] reductase (NADPH) activity"/>
    <property type="evidence" value="ECO:0007669"/>
    <property type="project" value="UniProtKB-EC"/>
</dbReference>
<feature type="domain" description="Enoyl reductase (ER)" evidence="14">
    <location>
        <begin position="21"/>
        <end position="286"/>
    </location>
</feature>
<dbReference type="Pfam" id="PF08240">
    <property type="entry name" value="ADH_N"/>
    <property type="match status" value="1"/>
</dbReference>
<dbReference type="InterPro" id="IPR036291">
    <property type="entry name" value="NAD(P)-bd_dom_sf"/>
</dbReference>
<keyword evidence="15" id="KW-1185">Reference proteome</keyword>
<accession>A0A914EKC1</accession>
<dbReference type="GO" id="GO:0006633">
    <property type="term" value="P:fatty acid biosynthetic process"/>
    <property type="evidence" value="ECO:0007669"/>
    <property type="project" value="UniProtKB-KW"/>
</dbReference>
<dbReference type="EC" id="1.3.1.104" evidence="11"/>
<evidence type="ECO:0000256" key="8">
    <source>
        <dbReference type="ARBA" id="ARBA00023098"/>
    </source>
</evidence>
<dbReference type="SUPFAM" id="SSF51735">
    <property type="entry name" value="NAD(P)-binding Rossmann-fold domains"/>
    <property type="match status" value="1"/>
</dbReference>
<dbReference type="Proteomes" id="UP000887540">
    <property type="component" value="Unplaced"/>
</dbReference>
<keyword evidence="9" id="KW-0496">Mitochondrion</keyword>
<dbReference type="Gene3D" id="3.40.50.720">
    <property type="entry name" value="NAD(P)-binding Rossmann-like Domain"/>
    <property type="match status" value="1"/>
</dbReference>
<evidence type="ECO:0000256" key="13">
    <source>
        <dbReference type="ARBA" id="ARBA00042123"/>
    </source>
</evidence>
<keyword evidence="3" id="KW-0444">Lipid biosynthesis</keyword>
<dbReference type="Gene3D" id="3.90.180.10">
    <property type="entry name" value="Medium-chain alcohol dehydrogenases, catalytic domain"/>
    <property type="match status" value="1"/>
</dbReference>
<dbReference type="SMART" id="SM00829">
    <property type="entry name" value="PKS_ER"/>
    <property type="match status" value="1"/>
</dbReference>
<dbReference type="InterPro" id="IPR051034">
    <property type="entry name" value="Mito_Enoyl-ACP_Reductase"/>
</dbReference>
<evidence type="ECO:0000256" key="1">
    <source>
        <dbReference type="ARBA" id="ARBA00004173"/>
    </source>
</evidence>
<dbReference type="InterPro" id="IPR013149">
    <property type="entry name" value="ADH-like_C"/>
</dbReference>
<dbReference type="CDD" id="cd08290">
    <property type="entry name" value="ETR"/>
    <property type="match status" value="1"/>
</dbReference>
<evidence type="ECO:0000256" key="11">
    <source>
        <dbReference type="ARBA" id="ARBA00038963"/>
    </source>
</evidence>
<evidence type="ECO:0000256" key="2">
    <source>
        <dbReference type="ARBA" id="ARBA00010371"/>
    </source>
</evidence>
<evidence type="ECO:0000313" key="16">
    <source>
        <dbReference type="WBParaSite" id="ACRNAN_scaffold8351.g29767.t1"/>
    </source>
</evidence>
<dbReference type="InterPro" id="IPR013154">
    <property type="entry name" value="ADH-like_N"/>
</dbReference>
<keyword evidence="7" id="KW-0560">Oxidoreductase</keyword>
<organism evidence="15 16">
    <name type="scientific">Acrobeloides nanus</name>
    <dbReference type="NCBI Taxonomy" id="290746"/>
    <lineage>
        <taxon>Eukaryota</taxon>
        <taxon>Metazoa</taxon>
        <taxon>Ecdysozoa</taxon>
        <taxon>Nematoda</taxon>
        <taxon>Chromadorea</taxon>
        <taxon>Rhabditida</taxon>
        <taxon>Tylenchina</taxon>
        <taxon>Cephalobomorpha</taxon>
        <taxon>Cephaloboidea</taxon>
        <taxon>Cephalobidae</taxon>
        <taxon>Acrobeloides</taxon>
    </lineage>
</organism>
<evidence type="ECO:0000313" key="15">
    <source>
        <dbReference type="Proteomes" id="UP000887540"/>
    </source>
</evidence>
<dbReference type="GO" id="GO:0005739">
    <property type="term" value="C:mitochondrion"/>
    <property type="evidence" value="ECO:0007669"/>
    <property type="project" value="UniProtKB-SubCell"/>
</dbReference>
<dbReference type="SUPFAM" id="SSF50129">
    <property type="entry name" value="GroES-like"/>
    <property type="match status" value="1"/>
</dbReference>